<feature type="compositionally biased region" description="Basic and acidic residues" evidence="1">
    <location>
        <begin position="1"/>
        <end position="11"/>
    </location>
</feature>
<dbReference type="RefSeq" id="WP_210059093.1">
    <property type="nucleotide sequence ID" value="NZ_BAAAMH010000011.1"/>
</dbReference>
<keyword evidence="2" id="KW-0812">Transmembrane</keyword>
<feature type="transmembrane region" description="Helical" evidence="2">
    <location>
        <begin position="129"/>
        <end position="150"/>
    </location>
</feature>
<feature type="compositionally biased region" description="Pro residues" evidence="1">
    <location>
        <begin position="23"/>
        <end position="41"/>
    </location>
</feature>
<dbReference type="Proteomes" id="UP000758168">
    <property type="component" value="Unassembled WGS sequence"/>
</dbReference>
<feature type="compositionally biased region" description="Gly residues" evidence="1">
    <location>
        <begin position="96"/>
        <end position="108"/>
    </location>
</feature>
<evidence type="ECO:0000256" key="2">
    <source>
        <dbReference type="SAM" id="Phobius"/>
    </source>
</evidence>
<evidence type="ECO:0000256" key="1">
    <source>
        <dbReference type="SAM" id="MobiDB-lite"/>
    </source>
</evidence>
<name>A0ABS4ZD89_9ACTN</name>
<keyword evidence="2" id="KW-1133">Transmembrane helix</keyword>
<keyword evidence="2" id="KW-0472">Membrane</keyword>
<organism evidence="3 4">
    <name type="scientific">Microlunatus capsulatus</name>
    <dbReference type="NCBI Taxonomy" id="99117"/>
    <lineage>
        <taxon>Bacteria</taxon>
        <taxon>Bacillati</taxon>
        <taxon>Actinomycetota</taxon>
        <taxon>Actinomycetes</taxon>
        <taxon>Propionibacteriales</taxon>
        <taxon>Propionibacteriaceae</taxon>
        <taxon>Microlunatus</taxon>
    </lineage>
</organism>
<gene>
    <name evidence="3" type="ORF">JOF54_003950</name>
</gene>
<accession>A0ABS4ZD89</accession>
<reference evidence="3 4" key="1">
    <citation type="submission" date="2021-03" db="EMBL/GenBank/DDBJ databases">
        <title>Sequencing the genomes of 1000 actinobacteria strains.</title>
        <authorList>
            <person name="Klenk H.-P."/>
        </authorList>
    </citation>
    <scope>NUCLEOTIDE SEQUENCE [LARGE SCALE GENOMIC DNA]</scope>
    <source>
        <strain evidence="3 4">DSM 12936</strain>
    </source>
</reference>
<evidence type="ECO:0000313" key="3">
    <source>
        <dbReference type="EMBL" id="MBP2419028.1"/>
    </source>
</evidence>
<sequence>MTDAERPDAQPEPRGPQFQPDPATGPGPASGPGPQPGPPNPYGQQPPASPGQPYGPGPQGQPGPGQPGPGQPYGGGPATYNAIPGAPYGPGPGGPGGPTGPGGPGGPYGSPYGPGATGSGGGKKSRLPLILIGAGVAFLLLVGGITVAALTGGDDDDVATGPGGSTSEPAAAAKPSDVVRGYLEAVAASDGEAAIGFLRTPPADTTFMTKPVLEASAKKAPLTAIDVPEVTDEYVSRVTARYTLGKQPVVEEFSVSETGGAWKITRGVNEFDLSYQRDETLPLLINGVAVEQDKVTLLPGTYAFTTSSKWVSYGDKATLTLTGPSDYTSPRLTPTLTKDAKAAFLKSTEAALDKCLDQRKLAPSGCPNRLRARDNQKVDEKTVRWSLTNDPFKNARVTLDYQDPSVVEGTFYPKYNFKAEGTVDGRRATFDGPPLGLYSFTSTGDLTGDSIKVKLALR</sequence>
<feature type="region of interest" description="Disordered" evidence="1">
    <location>
        <begin position="1"/>
        <end position="123"/>
    </location>
</feature>
<keyword evidence="4" id="KW-1185">Reference proteome</keyword>
<comment type="caution">
    <text evidence="3">The sequence shown here is derived from an EMBL/GenBank/DDBJ whole genome shotgun (WGS) entry which is preliminary data.</text>
</comment>
<dbReference type="EMBL" id="JAGIOB010000001">
    <property type="protein sequence ID" value="MBP2419028.1"/>
    <property type="molecule type" value="Genomic_DNA"/>
</dbReference>
<proteinExistence type="predicted"/>
<feature type="compositionally biased region" description="Pro residues" evidence="1">
    <location>
        <begin position="47"/>
        <end position="70"/>
    </location>
</feature>
<evidence type="ECO:0000313" key="4">
    <source>
        <dbReference type="Proteomes" id="UP000758168"/>
    </source>
</evidence>
<protein>
    <submittedName>
        <fullName evidence="3">Uncharacterized protein</fullName>
    </submittedName>
</protein>